<name>A0A7J7LZR8_9MAGN</name>
<accession>A0A7J7LZR8</accession>
<evidence type="ECO:0008006" key="3">
    <source>
        <dbReference type="Google" id="ProtNLM"/>
    </source>
</evidence>
<proteinExistence type="predicted"/>
<sequence length="303" mass="34447">MIAPRPRDLWLNLGGDFVGGFSHESEHDLAVMVSDFLENGSSGTDSRCSSDSESGLSDLSYLSDKIWRNNHKVDQYERDMSSVVHSLIHSIKDSDLHSIKLGPCNISCIRFCLVKLLRLSGYDAAVCATKWQNCGKIPGGDHEYIDVIIHQDGGGSERLIIDIDFQSHFEIARAVRSYDGILSSLPEVYVGFLPKLKQFLQVMVEAARCSLKQNSMPLPPWRSYAYLQAKWVSTYQRKLNPDEHLHFIEETCSDHSQCIEHLNRIRSSLQHKIEGERILKPVSSDSKRRLKIERLRHSPVKNL</sequence>
<dbReference type="NCBIfam" id="TIGR01615">
    <property type="entry name" value="A_thal_3542"/>
    <property type="match status" value="1"/>
</dbReference>
<dbReference type="Pfam" id="PF04720">
    <property type="entry name" value="PDDEXK_6"/>
    <property type="match status" value="1"/>
</dbReference>
<dbReference type="InterPro" id="IPR006502">
    <property type="entry name" value="PDDEXK-like"/>
</dbReference>
<dbReference type="AlphaFoldDB" id="A0A7J7LZR8"/>
<gene>
    <name evidence="1" type="ORF">GIB67_024272</name>
</gene>
<organism evidence="1 2">
    <name type="scientific">Kingdonia uniflora</name>
    <dbReference type="NCBI Taxonomy" id="39325"/>
    <lineage>
        <taxon>Eukaryota</taxon>
        <taxon>Viridiplantae</taxon>
        <taxon>Streptophyta</taxon>
        <taxon>Embryophyta</taxon>
        <taxon>Tracheophyta</taxon>
        <taxon>Spermatophyta</taxon>
        <taxon>Magnoliopsida</taxon>
        <taxon>Ranunculales</taxon>
        <taxon>Circaeasteraceae</taxon>
        <taxon>Kingdonia</taxon>
    </lineage>
</organism>
<dbReference type="OrthoDB" id="691424at2759"/>
<evidence type="ECO:0000313" key="2">
    <source>
        <dbReference type="Proteomes" id="UP000541444"/>
    </source>
</evidence>
<dbReference type="EMBL" id="JACGCM010001859">
    <property type="protein sequence ID" value="KAF6148097.1"/>
    <property type="molecule type" value="Genomic_DNA"/>
</dbReference>
<evidence type="ECO:0000313" key="1">
    <source>
        <dbReference type="EMBL" id="KAF6148097.1"/>
    </source>
</evidence>
<dbReference type="Proteomes" id="UP000541444">
    <property type="component" value="Unassembled WGS sequence"/>
</dbReference>
<dbReference type="PANTHER" id="PTHR31579">
    <property type="entry name" value="OS03G0796600 PROTEIN"/>
    <property type="match status" value="1"/>
</dbReference>
<keyword evidence="2" id="KW-1185">Reference proteome</keyword>
<dbReference type="PANTHER" id="PTHR31579:SF39">
    <property type="entry name" value="OS01G0973600 PROTEIN"/>
    <property type="match status" value="1"/>
</dbReference>
<comment type="caution">
    <text evidence="1">The sequence shown here is derived from an EMBL/GenBank/DDBJ whole genome shotgun (WGS) entry which is preliminary data.</text>
</comment>
<protein>
    <recommendedName>
        <fullName evidence="3">Plant-specific domain TIGR01615 family protein</fullName>
    </recommendedName>
</protein>
<reference evidence="1 2" key="1">
    <citation type="journal article" date="2020" name="IScience">
        <title>Genome Sequencing of the Endangered Kingdonia uniflora (Circaeasteraceae, Ranunculales) Reveals Potential Mechanisms of Evolutionary Specialization.</title>
        <authorList>
            <person name="Sun Y."/>
            <person name="Deng T."/>
            <person name="Zhang A."/>
            <person name="Moore M.J."/>
            <person name="Landis J.B."/>
            <person name="Lin N."/>
            <person name="Zhang H."/>
            <person name="Zhang X."/>
            <person name="Huang J."/>
            <person name="Zhang X."/>
            <person name="Sun H."/>
            <person name="Wang H."/>
        </authorList>
    </citation>
    <scope>NUCLEOTIDE SEQUENCE [LARGE SCALE GENOMIC DNA]</scope>
    <source>
        <strain evidence="1">TB1705</strain>
        <tissue evidence="1">Leaf</tissue>
    </source>
</reference>